<reference evidence="1" key="1">
    <citation type="journal article" date="2014" name="Front. Microbiol.">
        <title>High frequency of phylogenetically diverse reductive dehalogenase-homologous genes in deep subseafloor sedimentary metagenomes.</title>
        <authorList>
            <person name="Kawai M."/>
            <person name="Futagami T."/>
            <person name="Toyoda A."/>
            <person name="Takaki Y."/>
            <person name="Nishi S."/>
            <person name="Hori S."/>
            <person name="Arai W."/>
            <person name="Tsubouchi T."/>
            <person name="Morono Y."/>
            <person name="Uchiyama I."/>
            <person name="Ito T."/>
            <person name="Fujiyama A."/>
            <person name="Inagaki F."/>
            <person name="Takami H."/>
        </authorList>
    </citation>
    <scope>NUCLEOTIDE SEQUENCE</scope>
    <source>
        <strain evidence="1">Expedition CK06-06</strain>
    </source>
</reference>
<evidence type="ECO:0000313" key="1">
    <source>
        <dbReference type="EMBL" id="GAH98205.1"/>
    </source>
</evidence>
<protein>
    <submittedName>
        <fullName evidence="1">Uncharacterized protein</fullName>
    </submittedName>
</protein>
<dbReference type="EMBL" id="BARV01002976">
    <property type="protein sequence ID" value="GAH98205.1"/>
    <property type="molecule type" value="Genomic_DNA"/>
</dbReference>
<accession>X1KX32</accession>
<feature type="non-terminal residue" evidence="1">
    <location>
        <position position="1"/>
    </location>
</feature>
<proteinExistence type="predicted"/>
<name>X1KX32_9ZZZZ</name>
<comment type="caution">
    <text evidence="1">The sequence shown here is derived from an EMBL/GenBank/DDBJ whole genome shotgun (WGS) entry which is preliminary data.</text>
</comment>
<sequence>EPIINANSRAMGAISSLSDDTKQDKAIERRIGQDLIAQNEDVVEVIRMAFPRVSEYIDDHPEAVTKLMPRLNTLLSDPEARKRLKLDSFKGSDLSRIWKE</sequence>
<dbReference type="AlphaFoldDB" id="X1KX32"/>
<organism evidence="1">
    <name type="scientific">marine sediment metagenome</name>
    <dbReference type="NCBI Taxonomy" id="412755"/>
    <lineage>
        <taxon>unclassified sequences</taxon>
        <taxon>metagenomes</taxon>
        <taxon>ecological metagenomes</taxon>
    </lineage>
</organism>
<gene>
    <name evidence="1" type="ORF">S06H3_07361</name>
</gene>